<dbReference type="EMBL" id="CAKLBY020000226">
    <property type="protein sequence ID" value="CAK7936899.1"/>
    <property type="molecule type" value="Genomic_DNA"/>
</dbReference>
<name>A0AAV1UUW1_9STRA</name>
<dbReference type="AlphaFoldDB" id="A0AAV1UUW1"/>
<organism evidence="1 2">
    <name type="scientific">Peronospora matthiolae</name>
    <dbReference type="NCBI Taxonomy" id="2874970"/>
    <lineage>
        <taxon>Eukaryota</taxon>
        <taxon>Sar</taxon>
        <taxon>Stramenopiles</taxon>
        <taxon>Oomycota</taxon>
        <taxon>Peronosporomycetes</taxon>
        <taxon>Peronosporales</taxon>
        <taxon>Peronosporaceae</taxon>
        <taxon>Peronospora</taxon>
    </lineage>
</organism>
<sequence>MAYLSQRGTQVVGFWVKNIGWRLLNMDLVTPISMDNQSTTNLVKLEKSSSIVNHVNIRFKFIGHYSQATVCARV</sequence>
<evidence type="ECO:0000313" key="2">
    <source>
        <dbReference type="Proteomes" id="UP001162060"/>
    </source>
</evidence>
<accession>A0AAV1UUW1</accession>
<evidence type="ECO:0000313" key="1">
    <source>
        <dbReference type="EMBL" id="CAK7936899.1"/>
    </source>
</evidence>
<protein>
    <submittedName>
        <fullName evidence="1">Uncharacterized protein</fullName>
    </submittedName>
</protein>
<dbReference type="Proteomes" id="UP001162060">
    <property type="component" value="Unassembled WGS sequence"/>
</dbReference>
<proteinExistence type="predicted"/>
<gene>
    <name evidence="1" type="ORF">PM001_LOCUS22049</name>
</gene>
<comment type="caution">
    <text evidence="1">The sequence shown here is derived from an EMBL/GenBank/DDBJ whole genome shotgun (WGS) entry which is preliminary data.</text>
</comment>
<reference evidence="1" key="1">
    <citation type="submission" date="2024-01" db="EMBL/GenBank/DDBJ databases">
        <authorList>
            <person name="Webb A."/>
        </authorList>
    </citation>
    <scope>NUCLEOTIDE SEQUENCE</scope>
    <source>
        <strain evidence="1">Pm1</strain>
    </source>
</reference>